<dbReference type="RefSeq" id="WP_183662055.1">
    <property type="nucleotide sequence ID" value="NZ_JACHXN010000007.1"/>
</dbReference>
<comment type="caution">
    <text evidence="1">The sequence shown here is derived from an EMBL/GenBank/DDBJ whole genome shotgun (WGS) entry which is preliminary data.</text>
</comment>
<name>A0A839UCU5_9HYPH</name>
<proteinExistence type="predicted"/>
<evidence type="ECO:0000313" key="2">
    <source>
        <dbReference type="Proteomes" id="UP000554520"/>
    </source>
</evidence>
<dbReference type="EMBL" id="JACHXN010000007">
    <property type="protein sequence ID" value="MBB3146209.1"/>
    <property type="molecule type" value="Genomic_DNA"/>
</dbReference>
<organism evidence="1 2">
    <name type="scientific">Phyllobacterium trifolii</name>
    <dbReference type="NCBI Taxonomy" id="300193"/>
    <lineage>
        <taxon>Bacteria</taxon>
        <taxon>Pseudomonadati</taxon>
        <taxon>Pseudomonadota</taxon>
        <taxon>Alphaproteobacteria</taxon>
        <taxon>Hyphomicrobiales</taxon>
        <taxon>Phyllobacteriaceae</taxon>
        <taxon>Phyllobacterium</taxon>
    </lineage>
</organism>
<sequence length="78" mass="8815">MVGFWEPGQSRVKDRSRFDRDNADRWSSWPSSPSNIQAFVECIAMLGGRRSTGFRAPAGEQRRLLFDEALYDIGAFGS</sequence>
<reference evidence="1 2" key="1">
    <citation type="submission" date="2020-08" db="EMBL/GenBank/DDBJ databases">
        <title>Genomic Encyclopedia of Type Strains, Phase III (KMG-III): the genomes of soil and plant-associated and newly described type strains.</title>
        <authorList>
            <person name="Whitman W."/>
        </authorList>
    </citation>
    <scope>NUCLEOTIDE SEQUENCE [LARGE SCALE GENOMIC DNA]</scope>
    <source>
        <strain evidence="1 2">CECT 7015</strain>
    </source>
</reference>
<keyword evidence="2" id="KW-1185">Reference proteome</keyword>
<protein>
    <submittedName>
        <fullName evidence="1">Uncharacterized protein</fullName>
    </submittedName>
</protein>
<accession>A0A839UCU5</accession>
<dbReference type="Proteomes" id="UP000554520">
    <property type="component" value="Unassembled WGS sequence"/>
</dbReference>
<dbReference type="AlphaFoldDB" id="A0A839UCU5"/>
<gene>
    <name evidence="1" type="ORF">FHS21_002624</name>
</gene>
<evidence type="ECO:0000313" key="1">
    <source>
        <dbReference type="EMBL" id="MBB3146209.1"/>
    </source>
</evidence>